<proteinExistence type="predicted"/>
<accession>A0A7W7YCW7</accession>
<comment type="caution">
    <text evidence="2">The sequence shown here is derived from an EMBL/GenBank/DDBJ whole genome shotgun (WGS) entry which is preliminary data.</text>
</comment>
<feature type="transmembrane region" description="Helical" evidence="1">
    <location>
        <begin position="7"/>
        <end position="24"/>
    </location>
</feature>
<evidence type="ECO:0000256" key="1">
    <source>
        <dbReference type="SAM" id="Phobius"/>
    </source>
</evidence>
<evidence type="ECO:0000313" key="2">
    <source>
        <dbReference type="EMBL" id="MBB5033824.1"/>
    </source>
</evidence>
<gene>
    <name evidence="2" type="ORF">HNQ65_003414</name>
</gene>
<protein>
    <submittedName>
        <fullName evidence="2">Uncharacterized protein</fullName>
    </submittedName>
</protein>
<keyword evidence="1" id="KW-0472">Membrane</keyword>
<dbReference type="EMBL" id="JACHIG010000007">
    <property type="protein sequence ID" value="MBB5033824.1"/>
    <property type="molecule type" value="Genomic_DNA"/>
</dbReference>
<sequence length="166" mass="18650">MRIFQRFEVWLLLIAGGIAIWWALQAGSNPAETSPAAEIDASSPALQLRRCTLVRDFGNARLDLEVRYKNASPRPLYLQPPDVRLINAAGKDVPPFILPVERPPSIEAQTTSDVRLRFWLEKADLSGPLTLEIRGQKLEVKNTTPLDLEKLENAKPKVWSGAEWKP</sequence>
<dbReference type="RefSeq" id="WP_184341011.1">
    <property type="nucleotide sequence ID" value="NZ_JACHIG010000007.1"/>
</dbReference>
<dbReference type="AlphaFoldDB" id="A0A7W7YCW7"/>
<reference evidence="2 3" key="1">
    <citation type="submission" date="2020-08" db="EMBL/GenBank/DDBJ databases">
        <title>Genomic Encyclopedia of Type Strains, Phase IV (KMG-IV): sequencing the most valuable type-strain genomes for metagenomic binning, comparative biology and taxonomic classification.</title>
        <authorList>
            <person name="Goeker M."/>
        </authorList>
    </citation>
    <scope>NUCLEOTIDE SEQUENCE [LARGE SCALE GENOMIC DNA]</scope>
    <source>
        <strain evidence="2 3">DSM 12252</strain>
    </source>
</reference>
<keyword evidence="1" id="KW-0812">Transmembrane</keyword>
<keyword evidence="1" id="KW-1133">Transmembrane helix</keyword>
<keyword evidence="3" id="KW-1185">Reference proteome</keyword>
<name>A0A7W7YCW7_9BACT</name>
<organism evidence="2 3">
    <name type="scientific">Prosthecobacter vanneervenii</name>
    <dbReference type="NCBI Taxonomy" id="48466"/>
    <lineage>
        <taxon>Bacteria</taxon>
        <taxon>Pseudomonadati</taxon>
        <taxon>Verrucomicrobiota</taxon>
        <taxon>Verrucomicrobiia</taxon>
        <taxon>Verrucomicrobiales</taxon>
        <taxon>Verrucomicrobiaceae</taxon>
        <taxon>Prosthecobacter</taxon>
    </lineage>
</organism>
<dbReference type="Proteomes" id="UP000590740">
    <property type="component" value="Unassembled WGS sequence"/>
</dbReference>
<evidence type="ECO:0000313" key="3">
    <source>
        <dbReference type="Proteomes" id="UP000590740"/>
    </source>
</evidence>